<accession>A0ABU0E1B0</accession>
<feature type="transmembrane region" description="Helical" evidence="11">
    <location>
        <begin position="31"/>
        <end position="48"/>
    </location>
</feature>
<comment type="subcellular location">
    <subcellularLocation>
        <location evidence="1">Membrane</location>
        <topology evidence="1">Multi-pass membrane protein</topology>
    </subcellularLocation>
</comment>
<evidence type="ECO:0000256" key="1">
    <source>
        <dbReference type="ARBA" id="ARBA00004141"/>
    </source>
</evidence>
<dbReference type="RefSeq" id="WP_307406634.1">
    <property type="nucleotide sequence ID" value="NZ_JAUSUR010000002.1"/>
</dbReference>
<name>A0ABU0E1B0_9FIRM</name>
<feature type="transmembrane region" description="Helical" evidence="11">
    <location>
        <begin position="54"/>
        <end position="72"/>
    </location>
</feature>
<organism evidence="13 14">
    <name type="scientific">Breznakia pachnodae</name>
    <dbReference type="NCBI Taxonomy" id="265178"/>
    <lineage>
        <taxon>Bacteria</taxon>
        <taxon>Bacillati</taxon>
        <taxon>Bacillota</taxon>
        <taxon>Erysipelotrichia</taxon>
        <taxon>Erysipelotrichales</taxon>
        <taxon>Erysipelotrichaceae</taxon>
        <taxon>Breznakia</taxon>
    </lineage>
</organism>
<keyword evidence="8" id="KW-0406">Ion transport</keyword>
<dbReference type="InterPro" id="IPR038770">
    <property type="entry name" value="Na+/solute_symporter_sf"/>
</dbReference>
<evidence type="ECO:0000256" key="11">
    <source>
        <dbReference type="SAM" id="Phobius"/>
    </source>
</evidence>
<keyword evidence="9 11" id="KW-0472">Membrane</keyword>
<evidence type="ECO:0000256" key="6">
    <source>
        <dbReference type="ARBA" id="ARBA00022989"/>
    </source>
</evidence>
<feature type="transmembrane region" description="Helical" evidence="11">
    <location>
        <begin position="149"/>
        <end position="173"/>
    </location>
</feature>
<feature type="transmembrane region" description="Helical" evidence="11">
    <location>
        <begin position="213"/>
        <end position="232"/>
    </location>
</feature>
<feature type="transmembrane region" description="Helical" evidence="11">
    <location>
        <begin position="294"/>
        <end position="315"/>
    </location>
</feature>
<protein>
    <submittedName>
        <fullName evidence="13">Kef-type K+ transport system membrane component KefB</fullName>
    </submittedName>
</protein>
<comment type="caution">
    <text evidence="13">The sequence shown here is derived from an EMBL/GenBank/DDBJ whole genome shotgun (WGS) entry which is preliminary data.</text>
</comment>
<feature type="transmembrane region" description="Helical" evidence="11">
    <location>
        <begin position="6"/>
        <end position="24"/>
    </location>
</feature>
<dbReference type="Proteomes" id="UP001230220">
    <property type="component" value="Unassembled WGS sequence"/>
</dbReference>
<evidence type="ECO:0000256" key="10">
    <source>
        <dbReference type="ARBA" id="ARBA00023201"/>
    </source>
</evidence>
<evidence type="ECO:0000256" key="4">
    <source>
        <dbReference type="ARBA" id="ARBA00022449"/>
    </source>
</evidence>
<feature type="transmembrane region" description="Helical" evidence="11">
    <location>
        <begin position="84"/>
        <end position="107"/>
    </location>
</feature>
<dbReference type="PANTHER" id="PTHR43562:SF3">
    <property type="entry name" value="SODIUM ION_PROTON EXCHANGER (EUROFUNG)"/>
    <property type="match status" value="1"/>
</dbReference>
<feature type="transmembrane region" description="Helical" evidence="11">
    <location>
        <begin position="179"/>
        <end position="201"/>
    </location>
</feature>
<keyword evidence="3" id="KW-0813">Transport</keyword>
<gene>
    <name evidence="13" type="ORF">J2S15_001345</name>
</gene>
<evidence type="ECO:0000256" key="3">
    <source>
        <dbReference type="ARBA" id="ARBA00022448"/>
    </source>
</evidence>
<evidence type="ECO:0000313" key="14">
    <source>
        <dbReference type="Proteomes" id="UP001230220"/>
    </source>
</evidence>
<evidence type="ECO:0000256" key="7">
    <source>
        <dbReference type="ARBA" id="ARBA00023053"/>
    </source>
</evidence>
<dbReference type="PANTHER" id="PTHR43562">
    <property type="entry name" value="NAPA-TYPE SODIUM/HYDROGEN ANTIPORTER"/>
    <property type="match status" value="1"/>
</dbReference>
<feature type="transmembrane region" description="Helical" evidence="11">
    <location>
        <begin position="119"/>
        <end position="137"/>
    </location>
</feature>
<evidence type="ECO:0000256" key="8">
    <source>
        <dbReference type="ARBA" id="ARBA00023065"/>
    </source>
</evidence>
<feature type="transmembrane region" description="Helical" evidence="11">
    <location>
        <begin position="268"/>
        <end position="288"/>
    </location>
</feature>
<keyword evidence="4" id="KW-0050">Antiport</keyword>
<evidence type="ECO:0000256" key="2">
    <source>
        <dbReference type="ARBA" id="ARBA00005551"/>
    </source>
</evidence>
<evidence type="ECO:0000256" key="9">
    <source>
        <dbReference type="ARBA" id="ARBA00023136"/>
    </source>
</evidence>
<dbReference type="Pfam" id="PF00999">
    <property type="entry name" value="Na_H_Exchanger"/>
    <property type="match status" value="1"/>
</dbReference>
<keyword evidence="6 11" id="KW-1133">Transmembrane helix</keyword>
<reference evidence="13 14" key="1">
    <citation type="submission" date="2023-07" db="EMBL/GenBank/DDBJ databases">
        <title>Genomic Encyclopedia of Type Strains, Phase IV (KMG-IV): sequencing the most valuable type-strain genomes for metagenomic binning, comparative biology and taxonomic classification.</title>
        <authorList>
            <person name="Goeker M."/>
        </authorList>
    </citation>
    <scope>NUCLEOTIDE SEQUENCE [LARGE SCALE GENOMIC DNA]</scope>
    <source>
        <strain evidence="13 14">DSM 16784</strain>
    </source>
</reference>
<proteinExistence type="inferred from homology"/>
<evidence type="ECO:0000256" key="5">
    <source>
        <dbReference type="ARBA" id="ARBA00022692"/>
    </source>
</evidence>
<dbReference type="EMBL" id="JAUSUR010000002">
    <property type="protein sequence ID" value="MDQ0360600.1"/>
    <property type="molecule type" value="Genomic_DNA"/>
</dbReference>
<feature type="domain" description="Cation/H+ exchanger transmembrane" evidence="12">
    <location>
        <begin position="14"/>
        <end position="380"/>
    </location>
</feature>
<feature type="transmembrane region" description="Helical" evidence="11">
    <location>
        <begin position="358"/>
        <end position="377"/>
    </location>
</feature>
<evidence type="ECO:0000313" key="13">
    <source>
        <dbReference type="EMBL" id="MDQ0360600.1"/>
    </source>
</evidence>
<dbReference type="InterPro" id="IPR006153">
    <property type="entry name" value="Cation/H_exchanger_TM"/>
</dbReference>
<keyword evidence="5 11" id="KW-0812">Transmembrane</keyword>
<comment type="similarity">
    <text evidence="2">Belongs to the monovalent cation:proton antiporter 2 (CPA2) transporter (TC 2.A.37) family.</text>
</comment>
<evidence type="ECO:0000259" key="12">
    <source>
        <dbReference type="Pfam" id="PF00999"/>
    </source>
</evidence>
<sequence length="411" mass="44406">MSYYFLLDIALILLSTKLLGLFTRQIAMPQVVGALLAGLVLGPAGFNVLHETDFLVQVSEVGVIILMFSAGLETDISELKKTGVASFLVAILGVIIPLIGGFVVASMFNTGTDTMLQNVFIGVILTATSVSITVETLKELGKLSSRSGNIILGAALIDDVLGIIALTVVMGMAQGDVDLLMVIVKIVAFFAMSGVIGYFFHKQFDKWMRKSHIDRRRFSIIAFAFCLIYAFIAEEVFGVADITGAFVAGLMIAKTARCTYVTHRTDTLGYMFFTPVFFASIGLKAVIPAMSSEIIWFSILIVVVSILSKVIGCGLGAKICKLPNISALRIGVGMICRGEVALIIATKGVSAGLMKEEFFTPIILMVIITTIVTPILLKIVYKDRGHTTVYAEDPLAERLKNKDHCEIPVVD</sequence>
<feature type="transmembrane region" description="Helical" evidence="11">
    <location>
        <begin position="327"/>
        <end position="346"/>
    </location>
</feature>
<dbReference type="Gene3D" id="1.20.1530.20">
    <property type="match status" value="1"/>
</dbReference>
<keyword evidence="10" id="KW-0739">Sodium transport</keyword>
<keyword evidence="14" id="KW-1185">Reference proteome</keyword>
<feature type="transmembrane region" description="Helical" evidence="11">
    <location>
        <begin position="238"/>
        <end position="256"/>
    </location>
</feature>
<keyword evidence="7" id="KW-0915">Sodium</keyword>